<evidence type="ECO:0000256" key="4">
    <source>
        <dbReference type="ARBA" id="ARBA00022692"/>
    </source>
</evidence>
<dbReference type="RefSeq" id="WP_207381494.1">
    <property type="nucleotide sequence ID" value="NZ_CP071502.1"/>
</dbReference>
<keyword evidence="11" id="KW-1185">Reference proteome</keyword>
<keyword evidence="4 8" id="KW-0812">Transmembrane</keyword>
<dbReference type="Gene3D" id="3.90.550.10">
    <property type="entry name" value="Spore Coat Polysaccharide Biosynthesis Protein SpsA, Chain A"/>
    <property type="match status" value="1"/>
</dbReference>
<proteinExistence type="predicted"/>
<feature type="region of interest" description="Disordered" evidence="7">
    <location>
        <begin position="334"/>
        <end position="354"/>
    </location>
</feature>
<evidence type="ECO:0000256" key="7">
    <source>
        <dbReference type="SAM" id="MobiDB-lite"/>
    </source>
</evidence>
<evidence type="ECO:0000256" key="3">
    <source>
        <dbReference type="ARBA" id="ARBA00022679"/>
    </source>
</evidence>
<name>A0ABX7R5H8_9GAMM</name>
<dbReference type="Proteomes" id="UP000663207">
    <property type="component" value="Chromosome"/>
</dbReference>
<evidence type="ECO:0000313" key="11">
    <source>
        <dbReference type="Proteomes" id="UP000663207"/>
    </source>
</evidence>
<feature type="transmembrane region" description="Helical" evidence="8">
    <location>
        <begin position="287"/>
        <end position="308"/>
    </location>
</feature>
<organism evidence="10 11">
    <name type="scientific">Shewanella sedimentimangrovi</name>
    <dbReference type="NCBI Taxonomy" id="2814293"/>
    <lineage>
        <taxon>Bacteria</taxon>
        <taxon>Pseudomonadati</taxon>
        <taxon>Pseudomonadota</taxon>
        <taxon>Gammaproteobacteria</taxon>
        <taxon>Alteromonadales</taxon>
        <taxon>Shewanellaceae</taxon>
        <taxon>Shewanella</taxon>
    </lineage>
</organism>
<evidence type="ECO:0000256" key="5">
    <source>
        <dbReference type="ARBA" id="ARBA00022989"/>
    </source>
</evidence>
<keyword evidence="5 8" id="KW-1133">Transmembrane helix</keyword>
<comment type="subcellular location">
    <subcellularLocation>
        <location evidence="1">Membrane</location>
        <topology evidence="1">Multi-pass membrane protein</topology>
    </subcellularLocation>
</comment>
<evidence type="ECO:0000256" key="2">
    <source>
        <dbReference type="ARBA" id="ARBA00022676"/>
    </source>
</evidence>
<dbReference type="InterPro" id="IPR029044">
    <property type="entry name" value="Nucleotide-diphossugar_trans"/>
</dbReference>
<gene>
    <name evidence="10" type="ORF">JYB85_06205</name>
</gene>
<evidence type="ECO:0000259" key="9">
    <source>
        <dbReference type="Pfam" id="PF00535"/>
    </source>
</evidence>
<evidence type="ECO:0000256" key="6">
    <source>
        <dbReference type="ARBA" id="ARBA00023136"/>
    </source>
</evidence>
<evidence type="ECO:0000256" key="8">
    <source>
        <dbReference type="SAM" id="Phobius"/>
    </source>
</evidence>
<protein>
    <submittedName>
        <fullName evidence="10">Glycosyltransferase family 2 protein</fullName>
    </submittedName>
</protein>
<feature type="transmembrane region" description="Helical" evidence="8">
    <location>
        <begin position="254"/>
        <end position="275"/>
    </location>
</feature>
<keyword evidence="3" id="KW-0808">Transferase</keyword>
<dbReference type="PANTHER" id="PTHR48090">
    <property type="entry name" value="UNDECAPRENYL-PHOSPHATE 4-DEOXY-4-FORMAMIDO-L-ARABINOSE TRANSFERASE-RELATED"/>
    <property type="match status" value="1"/>
</dbReference>
<sequence length="354" mass="39849">MTESKQVPPKSAVSLTEAPLSQSQAEPLLSVIVPCFNEEQNIQPLYQRVAGMFEQAGISFELIFINDGSSDDTLAQIRRLSQQDERVRFASFSRNFGHEAASSCGFRLALGQAGVILDADLQDPPELILEMIALWQQGFDVVYGRRKTRIGEGRRKKVSSFLFYRLLNLFSDVPIPTDVGDFRLVSRTAMDHFNALPEKNRFVRGMFAWIGFRQTALEFERQPRQAGNSKYNWTRLLLLAFDALTSFSVAPLRLCMAFGALVTALSFLAAAVIIIQKLFFNLDVPGYAFATSGMFLLGGIQLLFLGVLGEYIGKIYTQVQDRPIYIVEERSDKLEQQSDKVQKQSDKLESQSDR</sequence>
<evidence type="ECO:0000313" key="10">
    <source>
        <dbReference type="EMBL" id="QSX38411.1"/>
    </source>
</evidence>
<dbReference type="InterPro" id="IPR050256">
    <property type="entry name" value="Glycosyltransferase_2"/>
</dbReference>
<dbReference type="EMBL" id="CP071502">
    <property type="protein sequence ID" value="QSX38411.1"/>
    <property type="molecule type" value="Genomic_DNA"/>
</dbReference>
<dbReference type="CDD" id="cd04187">
    <property type="entry name" value="DPM1_like_bac"/>
    <property type="match status" value="1"/>
</dbReference>
<keyword evidence="6 8" id="KW-0472">Membrane</keyword>
<feature type="domain" description="Glycosyltransferase 2-like" evidence="9">
    <location>
        <begin position="30"/>
        <end position="191"/>
    </location>
</feature>
<dbReference type="InterPro" id="IPR001173">
    <property type="entry name" value="Glyco_trans_2-like"/>
</dbReference>
<dbReference type="PANTHER" id="PTHR48090:SF1">
    <property type="entry name" value="PROPHAGE BACTOPRENOL GLUCOSYL TRANSFERASE HOMOLOG"/>
    <property type="match status" value="1"/>
</dbReference>
<keyword evidence="2" id="KW-0328">Glycosyltransferase</keyword>
<dbReference type="Pfam" id="PF00535">
    <property type="entry name" value="Glycos_transf_2"/>
    <property type="match status" value="1"/>
</dbReference>
<dbReference type="SUPFAM" id="SSF53448">
    <property type="entry name" value="Nucleotide-diphospho-sugar transferases"/>
    <property type="match status" value="1"/>
</dbReference>
<reference evidence="10 11" key="1">
    <citation type="submission" date="2021-03" db="EMBL/GenBank/DDBJ databases">
        <title>Novel species identification of genus Shewanella.</title>
        <authorList>
            <person name="Liu G."/>
            <person name="Zhang Q."/>
        </authorList>
    </citation>
    <scope>NUCLEOTIDE SEQUENCE [LARGE SCALE GENOMIC DNA]</scope>
    <source>
        <strain evidence="10 11">FJAT-52962</strain>
    </source>
</reference>
<accession>A0ABX7R5H8</accession>
<evidence type="ECO:0000256" key="1">
    <source>
        <dbReference type="ARBA" id="ARBA00004141"/>
    </source>
</evidence>